<dbReference type="Proteomes" id="UP000026915">
    <property type="component" value="Chromosome 2"/>
</dbReference>
<sequence>MEKICEFCTTSGPVVYCKADAAHLCLSCDAKVHSANTLSNRHLRTLLCDSCRYRPSYVRCLDHQMFMCRGCDRTFHDASSQHQRLAVSSYLGCPSAKDFAALWGFELNELENNAIQDHSLSNSCVSVNPNAVKLDDLGQSCSQIGVSSSKSCVTQAPAAVCNVGSNSQQTKVINKGQQQQNTAFILQQILDLKKLQLTERDGHLPFIGGQEQADTSSSICNFSQNLDSNRVHDIGINLHQSNNPIHEQNADPLPLSFSHLENLASSSTSGIPLYGESFWQCKSPIRGSQTFLVLIKIQSGHCLVIKMFVAHLWTRICPSTNQILLMQDQWRMLLWPHLFTSISLLIQKIIWILLTTFITSRGLVILLARFDHLIQQCPSLFQGLVLKAVVLTALIVNFHPLHRGKHYAFHLA</sequence>
<dbReference type="PANTHER" id="PTHR31717:SF40">
    <property type="entry name" value="ZINC FINGER PROTEIN CONSTANS-LIKE 10"/>
    <property type="match status" value="1"/>
</dbReference>
<keyword evidence="5" id="KW-0812">Transmembrane</keyword>
<keyword evidence="8" id="KW-1185">Reference proteome</keyword>
<dbReference type="PANTHER" id="PTHR31717">
    <property type="entry name" value="ZINC FINGER PROTEIN CONSTANS-LIKE 10"/>
    <property type="match status" value="1"/>
</dbReference>
<evidence type="ECO:0000256" key="4">
    <source>
        <dbReference type="PROSITE-ProRule" id="PRU00024"/>
    </source>
</evidence>
<evidence type="ECO:0000256" key="1">
    <source>
        <dbReference type="ARBA" id="ARBA00022723"/>
    </source>
</evidence>
<evidence type="ECO:0000259" key="6">
    <source>
        <dbReference type="PROSITE" id="PS50119"/>
    </source>
</evidence>
<dbReference type="PROSITE" id="PS50119">
    <property type="entry name" value="ZF_BBOX"/>
    <property type="match status" value="1"/>
</dbReference>
<keyword evidence="5" id="KW-1133">Transmembrane helix</keyword>
<gene>
    <name evidence="7" type="ORF">TCM_009367</name>
</gene>
<dbReference type="EMBL" id="CM001880">
    <property type="protein sequence ID" value="EOY00020.1"/>
    <property type="molecule type" value="Genomic_DNA"/>
</dbReference>
<evidence type="ECO:0000256" key="3">
    <source>
        <dbReference type="ARBA" id="ARBA00022833"/>
    </source>
</evidence>
<proteinExistence type="predicted"/>
<protein>
    <submittedName>
        <fullName evidence="7">B-box zinc finger family protein, putative isoform 4</fullName>
    </submittedName>
</protein>
<evidence type="ECO:0000256" key="5">
    <source>
        <dbReference type="SAM" id="Phobius"/>
    </source>
</evidence>
<dbReference type="InterPro" id="IPR049808">
    <property type="entry name" value="CONSTANS-like_Bbox1"/>
</dbReference>
<feature type="transmembrane region" description="Helical" evidence="5">
    <location>
        <begin position="380"/>
        <end position="399"/>
    </location>
</feature>
<dbReference type="CDD" id="cd19821">
    <property type="entry name" value="Bbox1_BBX-like"/>
    <property type="match status" value="2"/>
</dbReference>
<keyword evidence="1" id="KW-0479">Metal-binding</keyword>
<keyword evidence="5" id="KW-0472">Membrane</keyword>
<dbReference type="AlphaFoldDB" id="A0A061E4R7"/>
<dbReference type="SMART" id="SM00336">
    <property type="entry name" value="BBOX"/>
    <property type="match status" value="2"/>
</dbReference>
<reference evidence="7 8" key="1">
    <citation type="journal article" date="2013" name="Genome Biol.">
        <title>The genome sequence of the most widely cultivated cacao type and its use to identify candidate genes regulating pod color.</title>
        <authorList>
            <person name="Motamayor J.C."/>
            <person name="Mockaitis K."/>
            <person name="Schmutz J."/>
            <person name="Haiminen N."/>
            <person name="Iii D.L."/>
            <person name="Cornejo O."/>
            <person name="Findley S.D."/>
            <person name="Zheng P."/>
            <person name="Utro F."/>
            <person name="Royaert S."/>
            <person name="Saski C."/>
            <person name="Jenkins J."/>
            <person name="Podicheti R."/>
            <person name="Zhao M."/>
            <person name="Scheffler B.E."/>
            <person name="Stack J.C."/>
            <person name="Feltus F.A."/>
            <person name="Mustiga G.M."/>
            <person name="Amores F."/>
            <person name="Phillips W."/>
            <person name="Marelli J.P."/>
            <person name="May G.D."/>
            <person name="Shapiro H."/>
            <person name="Ma J."/>
            <person name="Bustamante C.D."/>
            <person name="Schnell R.J."/>
            <person name="Main D."/>
            <person name="Gilbert D."/>
            <person name="Parida L."/>
            <person name="Kuhn D.N."/>
        </authorList>
    </citation>
    <scope>NUCLEOTIDE SEQUENCE [LARGE SCALE GENOMIC DNA]</scope>
    <source>
        <strain evidence="8">cv. Matina 1-6</strain>
    </source>
</reference>
<evidence type="ECO:0000313" key="8">
    <source>
        <dbReference type="Proteomes" id="UP000026915"/>
    </source>
</evidence>
<evidence type="ECO:0000256" key="2">
    <source>
        <dbReference type="ARBA" id="ARBA00022771"/>
    </source>
</evidence>
<accession>A0A061E4R7</accession>
<name>A0A061E4R7_THECC</name>
<keyword evidence="2 4" id="KW-0863">Zinc-finger</keyword>
<dbReference type="Gramene" id="EOY00020">
    <property type="protein sequence ID" value="EOY00020"/>
    <property type="gene ID" value="TCM_009367"/>
</dbReference>
<dbReference type="GO" id="GO:0008270">
    <property type="term" value="F:zinc ion binding"/>
    <property type="evidence" value="ECO:0007669"/>
    <property type="project" value="UniProtKB-KW"/>
</dbReference>
<feature type="transmembrane region" description="Helical" evidence="5">
    <location>
        <begin position="349"/>
        <end position="368"/>
    </location>
</feature>
<feature type="domain" description="B box-type" evidence="6">
    <location>
        <begin position="43"/>
        <end position="87"/>
    </location>
</feature>
<organism evidence="7 8">
    <name type="scientific">Theobroma cacao</name>
    <name type="common">Cacao</name>
    <name type="synonym">Cocoa</name>
    <dbReference type="NCBI Taxonomy" id="3641"/>
    <lineage>
        <taxon>Eukaryota</taxon>
        <taxon>Viridiplantae</taxon>
        <taxon>Streptophyta</taxon>
        <taxon>Embryophyta</taxon>
        <taxon>Tracheophyta</taxon>
        <taxon>Spermatophyta</taxon>
        <taxon>Magnoliopsida</taxon>
        <taxon>eudicotyledons</taxon>
        <taxon>Gunneridae</taxon>
        <taxon>Pentapetalae</taxon>
        <taxon>rosids</taxon>
        <taxon>malvids</taxon>
        <taxon>Malvales</taxon>
        <taxon>Malvaceae</taxon>
        <taxon>Byttnerioideae</taxon>
        <taxon>Theobroma</taxon>
    </lineage>
</organism>
<dbReference type="InterPro" id="IPR000315">
    <property type="entry name" value="Znf_B-box"/>
</dbReference>
<evidence type="ECO:0000313" key="7">
    <source>
        <dbReference type="EMBL" id="EOY00020.1"/>
    </source>
</evidence>
<keyword evidence="3" id="KW-0862">Zinc</keyword>
<dbReference type="HOGENOM" id="CLU_759540_0_0_1"/>